<evidence type="ECO:0008006" key="3">
    <source>
        <dbReference type="Google" id="ProtNLM"/>
    </source>
</evidence>
<evidence type="ECO:0000313" key="2">
    <source>
        <dbReference type="Proteomes" id="UP001053296"/>
    </source>
</evidence>
<dbReference type="InterPro" id="IPR036105">
    <property type="entry name" value="DiNase_FeMo-co_biosyn_sf"/>
</dbReference>
<accession>A0ABN6ENH9</accession>
<dbReference type="EMBL" id="AP024485">
    <property type="protein sequence ID" value="BCS87788.1"/>
    <property type="molecule type" value="Genomic_DNA"/>
</dbReference>
<gene>
    <name evidence="1" type="ORF">PSDVSF_10300</name>
</gene>
<dbReference type="RefSeq" id="WP_229594390.1">
    <property type="nucleotide sequence ID" value="NZ_AP024485.1"/>
</dbReference>
<name>A0ABN6ENH9_9BACT</name>
<dbReference type="Proteomes" id="UP001053296">
    <property type="component" value="Chromosome"/>
</dbReference>
<organism evidence="1 2">
    <name type="scientific">Pseudodesulfovibrio sediminis</name>
    <dbReference type="NCBI Taxonomy" id="2810563"/>
    <lineage>
        <taxon>Bacteria</taxon>
        <taxon>Pseudomonadati</taxon>
        <taxon>Thermodesulfobacteriota</taxon>
        <taxon>Desulfovibrionia</taxon>
        <taxon>Desulfovibrionales</taxon>
        <taxon>Desulfovibrionaceae</taxon>
    </lineage>
</organism>
<keyword evidence="2" id="KW-1185">Reference proteome</keyword>
<dbReference type="Gene3D" id="3.30.420.130">
    <property type="entry name" value="Dinitrogenase iron-molybdenum cofactor biosynthesis domain"/>
    <property type="match status" value="1"/>
</dbReference>
<protein>
    <recommendedName>
        <fullName evidence="3">Dinitrogenase iron-molybdenum cofactor biosynthesis domain-containing protein</fullName>
    </recommendedName>
</protein>
<dbReference type="SUPFAM" id="SSF53146">
    <property type="entry name" value="Nitrogenase accessory factor-like"/>
    <property type="match status" value="1"/>
</dbReference>
<proteinExistence type="predicted"/>
<reference evidence="1" key="1">
    <citation type="journal article" date="2022" name="Arch. Microbiol.">
        <title>Pseudodesulfovibrio sediminis sp. nov., a mesophilic and neutrophilic sulfate-reducing bacterium isolated from sediment of a brackish lake.</title>
        <authorList>
            <person name="Takahashi A."/>
            <person name="Kojima H."/>
            <person name="Watanabe M."/>
            <person name="Fukui M."/>
        </authorList>
    </citation>
    <scope>NUCLEOTIDE SEQUENCE</scope>
    <source>
        <strain evidence="1">SF6</strain>
    </source>
</reference>
<evidence type="ECO:0000313" key="1">
    <source>
        <dbReference type="EMBL" id="BCS87788.1"/>
    </source>
</evidence>
<sequence length="112" mass="12474">MEKILIPILDNNIAPRFDLSADVLIVSISLETSTTGKIKEKVMLLDNPSAESMYRLIMSENIQTIICAGIEKEIYDFLKRKGFGIIDNICGPVDAVIDAYIIGNIDSNQSFY</sequence>